<feature type="transmembrane region" description="Helical" evidence="9">
    <location>
        <begin position="178"/>
        <end position="197"/>
    </location>
</feature>
<evidence type="ECO:0000256" key="9">
    <source>
        <dbReference type="SAM" id="Phobius"/>
    </source>
</evidence>
<dbReference type="GO" id="GO:0015204">
    <property type="term" value="F:urea transmembrane transporter activity"/>
    <property type="evidence" value="ECO:0007669"/>
    <property type="project" value="InterPro"/>
</dbReference>
<evidence type="ECO:0000256" key="4">
    <source>
        <dbReference type="ARBA" id="ARBA00022692"/>
    </source>
</evidence>
<dbReference type="PANTHER" id="PTHR10464">
    <property type="entry name" value="UREA TRANSPORTER"/>
    <property type="match status" value="1"/>
</dbReference>
<feature type="compositionally biased region" description="Basic and acidic residues" evidence="8">
    <location>
        <begin position="381"/>
        <end position="390"/>
    </location>
</feature>
<dbReference type="InterPro" id="IPR004937">
    <property type="entry name" value="Urea_transporter"/>
</dbReference>
<evidence type="ECO:0000256" key="3">
    <source>
        <dbReference type="ARBA" id="ARBA00022475"/>
    </source>
</evidence>
<dbReference type="GO" id="GO:0005886">
    <property type="term" value="C:plasma membrane"/>
    <property type="evidence" value="ECO:0007669"/>
    <property type="project" value="UniProtKB-SubCell"/>
</dbReference>
<dbReference type="Gene3D" id="1.10.3430.10">
    <property type="entry name" value="Ammonium transporter AmtB like domains"/>
    <property type="match status" value="1"/>
</dbReference>
<proteinExistence type="inferred from homology"/>
<evidence type="ECO:0000256" key="2">
    <source>
        <dbReference type="ARBA" id="ARBA00005914"/>
    </source>
</evidence>
<comment type="caution">
    <text evidence="10">The sequence shown here is derived from an EMBL/GenBank/DDBJ whole genome shotgun (WGS) entry which is preliminary data.</text>
</comment>
<dbReference type="PANTHER" id="PTHR10464:SF4">
    <property type="entry name" value="UREA TRANSPORTER"/>
    <property type="match status" value="1"/>
</dbReference>
<keyword evidence="4 9" id="KW-0812">Transmembrane</keyword>
<dbReference type="EMBL" id="WJBH02000001">
    <property type="protein sequence ID" value="KAI9564338.1"/>
    <property type="molecule type" value="Genomic_DNA"/>
</dbReference>
<feature type="transmembrane region" description="Helical" evidence="9">
    <location>
        <begin position="274"/>
        <end position="292"/>
    </location>
</feature>
<dbReference type="AlphaFoldDB" id="A0AAD5LL65"/>
<feature type="transmembrane region" description="Helical" evidence="9">
    <location>
        <begin position="346"/>
        <end position="370"/>
    </location>
</feature>
<evidence type="ECO:0000256" key="5">
    <source>
        <dbReference type="ARBA" id="ARBA00022989"/>
    </source>
</evidence>
<keyword evidence="6 9" id="KW-0472">Membrane</keyword>
<gene>
    <name evidence="10" type="ORF">GHT06_008076</name>
</gene>
<evidence type="ECO:0000256" key="7">
    <source>
        <dbReference type="ARBA" id="ARBA00033993"/>
    </source>
</evidence>
<dbReference type="InterPro" id="IPR029020">
    <property type="entry name" value="Ammonium/urea_transptr"/>
</dbReference>
<keyword evidence="11" id="KW-1185">Reference proteome</keyword>
<protein>
    <recommendedName>
        <fullName evidence="12">Urea transporter</fullName>
    </recommendedName>
</protein>
<evidence type="ECO:0000256" key="8">
    <source>
        <dbReference type="SAM" id="MobiDB-lite"/>
    </source>
</evidence>
<feature type="transmembrane region" description="Helical" evidence="9">
    <location>
        <begin position="115"/>
        <end position="136"/>
    </location>
</feature>
<dbReference type="FunFam" id="1.10.3430.10:FF:000019">
    <property type="entry name" value="Urea transporter"/>
    <property type="match status" value="1"/>
</dbReference>
<comment type="similarity">
    <text evidence="2">Belongs to the urea transporter family.</text>
</comment>
<accession>A0AAD5LL65</accession>
<name>A0AAD5LL65_9CRUS</name>
<feature type="transmembrane region" description="Helical" evidence="9">
    <location>
        <begin position="70"/>
        <end position="103"/>
    </location>
</feature>
<dbReference type="Pfam" id="PF03253">
    <property type="entry name" value="UT"/>
    <property type="match status" value="1"/>
</dbReference>
<evidence type="ECO:0000313" key="10">
    <source>
        <dbReference type="EMBL" id="KAI9564338.1"/>
    </source>
</evidence>
<feature type="transmembrane region" description="Helical" evidence="9">
    <location>
        <begin position="312"/>
        <end position="339"/>
    </location>
</feature>
<organism evidence="10 11">
    <name type="scientific">Daphnia sinensis</name>
    <dbReference type="NCBI Taxonomy" id="1820382"/>
    <lineage>
        <taxon>Eukaryota</taxon>
        <taxon>Metazoa</taxon>
        <taxon>Ecdysozoa</taxon>
        <taxon>Arthropoda</taxon>
        <taxon>Crustacea</taxon>
        <taxon>Branchiopoda</taxon>
        <taxon>Diplostraca</taxon>
        <taxon>Cladocera</taxon>
        <taxon>Anomopoda</taxon>
        <taxon>Daphniidae</taxon>
        <taxon>Daphnia</taxon>
        <taxon>Daphnia similis group</taxon>
    </lineage>
</organism>
<evidence type="ECO:0008006" key="12">
    <source>
        <dbReference type="Google" id="ProtNLM"/>
    </source>
</evidence>
<evidence type="ECO:0000256" key="1">
    <source>
        <dbReference type="ARBA" id="ARBA00004651"/>
    </source>
</evidence>
<keyword evidence="5 9" id="KW-1133">Transmembrane helix</keyword>
<comment type="subcellular location">
    <subcellularLocation>
        <location evidence="1">Cell membrane</location>
        <topology evidence="1">Multi-pass membrane protein</topology>
    </subcellularLocation>
</comment>
<keyword evidence="3" id="KW-1003">Cell membrane</keyword>
<dbReference type="Proteomes" id="UP000820818">
    <property type="component" value="Linkage Group LG1"/>
</dbReference>
<reference evidence="10 11" key="1">
    <citation type="submission" date="2022-05" db="EMBL/GenBank/DDBJ databases">
        <title>A multi-omics perspective on studying reproductive biology in Daphnia sinensis.</title>
        <authorList>
            <person name="Jia J."/>
        </authorList>
    </citation>
    <scope>NUCLEOTIDE SEQUENCE [LARGE SCALE GENOMIC DNA]</scope>
    <source>
        <strain evidence="10 11">WSL</strain>
    </source>
</reference>
<feature type="region of interest" description="Disordered" evidence="8">
    <location>
        <begin position="381"/>
        <end position="407"/>
    </location>
</feature>
<feature type="transmembrane region" description="Helical" evidence="9">
    <location>
        <begin position="142"/>
        <end position="166"/>
    </location>
</feature>
<evidence type="ECO:0000313" key="11">
    <source>
        <dbReference type="Proteomes" id="UP000820818"/>
    </source>
</evidence>
<evidence type="ECO:0000256" key="6">
    <source>
        <dbReference type="ARBA" id="ARBA00023136"/>
    </source>
</evidence>
<sequence length="407" mass="43210">MASKDLRANSLPIVDAVTKTNPFFEIFGECRLVHRWLESKSVKSMWLLLKLLDGVFRGFSQVVFANNTFSGLFVIIGLGVVDLSVCAAGLLAATLATVTAWVFNQPWSSISNGLVTYNGVLVGTVTASICPPIVMATNGPAYLSWCLIGFGGVMSALVTSGMANLCKGATLPPMTVPFNLIDLLLFICLPSALTHLAPDVTAQNATTFPLAASNNDTVGLVVLNGTIKEITELELDWIMVLRGSLVSMGQVYAVESITCSIIMYMGITMFSPMLSIALFGGSLLASICALGLTDNYGAIYSGLWGYNSALTAGAIAVTFYIPTLLSVFNAAVAIVFTAAAQRAFDLVLAPAGLPVLTIPFVVTSSMFLAVTSGTGFERLIKAPDGRPPEHQRRRHKRSTIQSEACDV</sequence>
<comment type="catalytic activity">
    <reaction evidence="7">
        <text>urea(in) = urea(out)</text>
        <dbReference type="Rhea" id="RHEA:32799"/>
        <dbReference type="ChEBI" id="CHEBI:16199"/>
    </reaction>
</comment>